<dbReference type="RefSeq" id="XP_038053763.1">
    <property type="nucleotide sequence ID" value="XM_038197835.1"/>
</dbReference>
<dbReference type="RefSeq" id="XP_038053761.1">
    <property type="nucleotide sequence ID" value="XM_038197833.1"/>
</dbReference>
<dbReference type="OMA" id="QFIDERY"/>
<name>A0A913ZRP6_PATMI</name>
<dbReference type="RefSeq" id="XP_038053762.1">
    <property type="nucleotide sequence ID" value="XM_038197834.1"/>
</dbReference>
<dbReference type="AlphaFoldDB" id="A0A913ZRP6"/>
<dbReference type="EnsemblMetazoa" id="XM_038197835.1">
    <property type="protein sequence ID" value="XP_038053763.1"/>
    <property type="gene ID" value="LOC119726223"/>
</dbReference>
<organism evidence="3 4">
    <name type="scientific">Patiria miniata</name>
    <name type="common">Bat star</name>
    <name type="synonym">Asterina miniata</name>
    <dbReference type="NCBI Taxonomy" id="46514"/>
    <lineage>
        <taxon>Eukaryota</taxon>
        <taxon>Metazoa</taxon>
        <taxon>Echinodermata</taxon>
        <taxon>Eleutherozoa</taxon>
        <taxon>Asterozoa</taxon>
        <taxon>Asteroidea</taxon>
        <taxon>Valvatacea</taxon>
        <taxon>Valvatida</taxon>
        <taxon>Asterinidae</taxon>
        <taxon>Patiria</taxon>
    </lineage>
</organism>
<dbReference type="PANTHER" id="PTHR31126">
    <property type="entry name" value="TYROSINE-PROTEIN PHOSPHATASE"/>
    <property type="match status" value="1"/>
</dbReference>
<dbReference type="Gene3D" id="3.90.190.10">
    <property type="entry name" value="Protein tyrosine phosphatase superfamily"/>
    <property type="match status" value="1"/>
</dbReference>
<dbReference type="Pfam" id="PF13350">
    <property type="entry name" value="Y_phosphatase3"/>
    <property type="match status" value="1"/>
</dbReference>
<keyword evidence="4" id="KW-1185">Reference proteome</keyword>
<dbReference type="GO" id="GO:0004721">
    <property type="term" value="F:phosphoprotein phosphatase activity"/>
    <property type="evidence" value="ECO:0007669"/>
    <property type="project" value="InterPro"/>
</dbReference>
<dbReference type="EnsemblMetazoa" id="XM_038197834.1">
    <property type="protein sequence ID" value="XP_038053762.1"/>
    <property type="gene ID" value="LOC119726223"/>
</dbReference>
<dbReference type="InterPro" id="IPR026893">
    <property type="entry name" value="Tyr/Ser_Pase_IphP-type"/>
</dbReference>
<dbReference type="EnsemblMetazoa" id="XM_038197831.1">
    <property type="protein sequence ID" value="XP_038053759.1"/>
    <property type="gene ID" value="LOC119726223"/>
</dbReference>
<dbReference type="OrthoDB" id="9988524at2759"/>
<evidence type="ECO:0000256" key="2">
    <source>
        <dbReference type="SAM" id="Phobius"/>
    </source>
</evidence>
<reference evidence="3" key="1">
    <citation type="submission" date="2022-11" db="UniProtKB">
        <authorList>
            <consortium name="EnsemblMetazoa"/>
        </authorList>
    </citation>
    <scope>IDENTIFICATION</scope>
</reference>
<accession>A0A913ZRP6</accession>
<dbReference type="RefSeq" id="XP_038053759.1">
    <property type="nucleotide sequence ID" value="XM_038197831.1"/>
</dbReference>
<dbReference type="SUPFAM" id="SSF52799">
    <property type="entry name" value="(Phosphotyrosine protein) phosphatases II"/>
    <property type="match status" value="1"/>
</dbReference>
<evidence type="ECO:0008006" key="5">
    <source>
        <dbReference type="Google" id="ProtNLM"/>
    </source>
</evidence>
<dbReference type="PANTHER" id="PTHR31126:SF1">
    <property type="entry name" value="TYROSINE SPECIFIC PROTEIN PHOSPHATASES DOMAIN-CONTAINING PROTEIN"/>
    <property type="match status" value="1"/>
</dbReference>
<keyword evidence="2" id="KW-1133">Transmembrane helix</keyword>
<dbReference type="EnsemblMetazoa" id="XM_038197833.1">
    <property type="protein sequence ID" value="XP_038053761.1"/>
    <property type="gene ID" value="LOC119726223"/>
</dbReference>
<evidence type="ECO:0000313" key="4">
    <source>
        <dbReference type="Proteomes" id="UP000887568"/>
    </source>
</evidence>
<feature type="compositionally biased region" description="Polar residues" evidence="1">
    <location>
        <begin position="1"/>
        <end position="14"/>
    </location>
</feature>
<dbReference type="RefSeq" id="XP_038053760.1">
    <property type="nucleotide sequence ID" value="XM_038197832.1"/>
</dbReference>
<dbReference type="Proteomes" id="UP000887568">
    <property type="component" value="Unplaced"/>
</dbReference>
<proteinExistence type="predicted"/>
<protein>
    <recommendedName>
        <fullName evidence="5">Tyrosine specific protein phosphatases domain-containing protein</fullName>
    </recommendedName>
</protein>
<evidence type="ECO:0000256" key="1">
    <source>
        <dbReference type="SAM" id="MobiDB-lite"/>
    </source>
</evidence>
<keyword evidence="2" id="KW-0472">Membrane</keyword>
<keyword evidence="2" id="KW-0812">Transmembrane</keyword>
<sequence length="327" mass="36487">MDSNLVSTEQTSGSDCVDSPAGNMIPLDTILNLRRIDAGGKLFRSARQDRASPDDIIHLEELGIRTFFDMRSQREYTKVQCGTPKAIDQDVPVLVPKLPNPKTKPYPMNSAIPLKDLNGKHVVTTDEQSPVIPRRRYLIDFYSFKLILGIFSIAPLYKCLLSFIVIIVDAILGTQNKYLMRFFSRELNTVGMAGVYSSILEYGGKQLCFILKTLSDPANLPALLSCAHGKDRTGVATAMVLSILGKSDNYIAEDYALSTEGLSRIQSTVHGEIVQRFYLDESFALAKKETMLKTLALLRDKYGSVENYLESIGFGREDQEKLRQVLS</sequence>
<dbReference type="InterPro" id="IPR029021">
    <property type="entry name" value="Prot-tyrosine_phosphatase-like"/>
</dbReference>
<feature type="region of interest" description="Disordered" evidence="1">
    <location>
        <begin position="1"/>
        <end position="20"/>
    </location>
</feature>
<dbReference type="EnsemblMetazoa" id="XM_038197832.1">
    <property type="protein sequence ID" value="XP_038053760.1"/>
    <property type="gene ID" value="LOC119726223"/>
</dbReference>
<feature type="transmembrane region" description="Helical" evidence="2">
    <location>
        <begin position="146"/>
        <end position="172"/>
    </location>
</feature>
<evidence type="ECO:0000313" key="3">
    <source>
        <dbReference type="EnsemblMetazoa" id="XP_038053761.1"/>
    </source>
</evidence>
<dbReference type="GeneID" id="119726223"/>